<evidence type="ECO:0000256" key="1">
    <source>
        <dbReference type="ARBA" id="ARBA00001962"/>
    </source>
</evidence>
<reference evidence="2 3" key="1">
    <citation type="submission" date="2022-05" db="EMBL/GenBank/DDBJ databases">
        <authorList>
            <consortium name="Genoscope - CEA"/>
            <person name="William W."/>
        </authorList>
    </citation>
    <scope>NUCLEOTIDE SEQUENCE [LARGE SCALE GENOMIC DNA]</scope>
</reference>
<dbReference type="Gene3D" id="2.60.120.620">
    <property type="entry name" value="q2cbj1_9rhob like domain"/>
    <property type="match status" value="1"/>
</dbReference>
<comment type="cofactor">
    <cofactor evidence="1">
        <name>Fe cation</name>
        <dbReference type="ChEBI" id="CHEBI:24875"/>
    </cofactor>
</comment>
<dbReference type="EMBL" id="CALNXI010000540">
    <property type="protein sequence ID" value="CAH3028904.1"/>
    <property type="molecule type" value="Genomic_DNA"/>
</dbReference>
<accession>A0ABN8MGW8</accession>
<dbReference type="Pfam" id="PF05721">
    <property type="entry name" value="PhyH"/>
    <property type="match status" value="1"/>
</dbReference>
<dbReference type="InterPro" id="IPR008775">
    <property type="entry name" value="Phytyl_CoA_dOase-like"/>
</dbReference>
<organism evidence="2 3">
    <name type="scientific">Porites evermanni</name>
    <dbReference type="NCBI Taxonomy" id="104178"/>
    <lineage>
        <taxon>Eukaryota</taxon>
        <taxon>Metazoa</taxon>
        <taxon>Cnidaria</taxon>
        <taxon>Anthozoa</taxon>
        <taxon>Hexacorallia</taxon>
        <taxon>Scleractinia</taxon>
        <taxon>Fungiina</taxon>
        <taxon>Poritidae</taxon>
        <taxon>Porites</taxon>
    </lineage>
</organism>
<comment type="caution">
    <text evidence="2">The sequence shown here is derived from an EMBL/GenBank/DDBJ whole genome shotgun (WGS) entry which is preliminary data.</text>
</comment>
<name>A0ABN8MGW8_9CNID</name>
<dbReference type="PANTHER" id="PTHR20883:SF46">
    <property type="entry name" value="PHYTANOYL-COA HYDROXYLASE"/>
    <property type="match status" value="1"/>
</dbReference>
<sequence length="284" mass="31679">MTWPICVSYRSRSVERTNNLFVLDALHTPDEPVLLRLRCISNHSKLFHDTICHPKLVEIASELVRSTNQLFFAICYICPPKYLRKGCVDIDINNVSITHNSFSIKIGPSIRYINQEKVNMKPPQSESSVVKWHQDWAFFPHTNDSLVTVCIAIDDSSRENVVPGSHKGPLYSHFKDGAFVSAIAADPAFDPSTAVHVEVTAGGASFHHVLTVHGSAPNLSRHSRRMFCFNYSSTDAWPLLGVAGHEFTSHGPVDWERYCSTVVKGKASVFPRMKALPVSIPIPL</sequence>
<dbReference type="Proteomes" id="UP001159427">
    <property type="component" value="Unassembled WGS sequence"/>
</dbReference>
<evidence type="ECO:0000313" key="2">
    <source>
        <dbReference type="EMBL" id="CAH3028904.1"/>
    </source>
</evidence>
<feature type="non-terminal residue" evidence="2">
    <location>
        <position position="284"/>
    </location>
</feature>
<dbReference type="PANTHER" id="PTHR20883">
    <property type="entry name" value="PHYTANOYL-COA DIOXYGENASE DOMAIN CONTAINING 1"/>
    <property type="match status" value="1"/>
</dbReference>
<keyword evidence="3" id="KW-1185">Reference proteome</keyword>
<proteinExistence type="predicted"/>
<gene>
    <name evidence="2" type="ORF">PEVE_00035151</name>
</gene>
<dbReference type="SUPFAM" id="SSF51197">
    <property type="entry name" value="Clavaminate synthase-like"/>
    <property type="match status" value="1"/>
</dbReference>
<protein>
    <recommendedName>
        <fullName evidence="4">Phytanoyl-CoA dioxygenase family protein</fullName>
    </recommendedName>
</protein>
<evidence type="ECO:0000313" key="3">
    <source>
        <dbReference type="Proteomes" id="UP001159427"/>
    </source>
</evidence>
<evidence type="ECO:0008006" key="4">
    <source>
        <dbReference type="Google" id="ProtNLM"/>
    </source>
</evidence>